<dbReference type="Proteomes" id="UP000831701">
    <property type="component" value="Chromosome 13"/>
</dbReference>
<protein>
    <submittedName>
        <fullName evidence="1">Uncharacterized protein</fullName>
    </submittedName>
</protein>
<organism evidence="1 2">
    <name type="scientific">Scortum barcoo</name>
    <name type="common">barcoo grunter</name>
    <dbReference type="NCBI Taxonomy" id="214431"/>
    <lineage>
        <taxon>Eukaryota</taxon>
        <taxon>Metazoa</taxon>
        <taxon>Chordata</taxon>
        <taxon>Craniata</taxon>
        <taxon>Vertebrata</taxon>
        <taxon>Euteleostomi</taxon>
        <taxon>Actinopterygii</taxon>
        <taxon>Neopterygii</taxon>
        <taxon>Teleostei</taxon>
        <taxon>Neoteleostei</taxon>
        <taxon>Acanthomorphata</taxon>
        <taxon>Eupercaria</taxon>
        <taxon>Centrarchiformes</taxon>
        <taxon>Terapontoidei</taxon>
        <taxon>Terapontidae</taxon>
        <taxon>Scortum</taxon>
    </lineage>
</organism>
<accession>A0ACB8WBL1</accession>
<keyword evidence="2" id="KW-1185">Reference proteome</keyword>
<comment type="caution">
    <text evidence="1">The sequence shown here is derived from an EMBL/GenBank/DDBJ whole genome shotgun (WGS) entry which is preliminary data.</text>
</comment>
<sequence length="126" mass="14120">MAICAHVLSNRLSAAPHRPTEDWKEHTDSSTPRLVYSSNFLHALRAKSHIGVVPCLPVDVRKPYRGCTAGAMLKVKRLAKKWRFKPPVLPSMIMGNVNSLPNKIGELAALTKNLKTFREVQFTVPY</sequence>
<evidence type="ECO:0000313" key="1">
    <source>
        <dbReference type="EMBL" id="KAI3364178.1"/>
    </source>
</evidence>
<reference evidence="1" key="1">
    <citation type="submission" date="2022-04" db="EMBL/GenBank/DDBJ databases">
        <title>Jade perch genome.</title>
        <authorList>
            <person name="Chao B."/>
        </authorList>
    </citation>
    <scope>NUCLEOTIDE SEQUENCE</scope>
    <source>
        <strain evidence="1">CB-2022</strain>
    </source>
</reference>
<gene>
    <name evidence="1" type="ORF">L3Q82_010993</name>
</gene>
<proteinExistence type="predicted"/>
<evidence type="ECO:0000313" key="2">
    <source>
        <dbReference type="Proteomes" id="UP000831701"/>
    </source>
</evidence>
<dbReference type="EMBL" id="CM041543">
    <property type="protein sequence ID" value="KAI3364178.1"/>
    <property type="molecule type" value="Genomic_DNA"/>
</dbReference>
<name>A0ACB8WBL1_9TELE</name>